<evidence type="ECO:0000313" key="5">
    <source>
        <dbReference type="Proteomes" id="UP000291469"/>
    </source>
</evidence>
<keyword evidence="2" id="KW-1133">Transmembrane helix</keyword>
<evidence type="ECO:0000256" key="1">
    <source>
        <dbReference type="SAM" id="MobiDB-lite"/>
    </source>
</evidence>
<dbReference type="OrthoDB" id="657225at2"/>
<proteinExistence type="predicted"/>
<dbReference type="InterPro" id="IPR003779">
    <property type="entry name" value="CMD-like"/>
</dbReference>
<organism evidence="4 5">
    <name type="scientific">Egibacter rhizosphaerae</name>
    <dbReference type="NCBI Taxonomy" id="1670831"/>
    <lineage>
        <taxon>Bacteria</taxon>
        <taxon>Bacillati</taxon>
        <taxon>Actinomycetota</taxon>
        <taxon>Nitriliruptoria</taxon>
        <taxon>Egibacterales</taxon>
        <taxon>Egibacteraceae</taxon>
        <taxon>Egibacter</taxon>
    </lineage>
</organism>
<dbReference type="RefSeq" id="WP_131153483.1">
    <property type="nucleotide sequence ID" value="NZ_CP036402.1"/>
</dbReference>
<gene>
    <name evidence="4" type="ORF">ER308_02155</name>
</gene>
<feature type="transmembrane region" description="Helical" evidence="2">
    <location>
        <begin position="110"/>
        <end position="132"/>
    </location>
</feature>
<accession>A0A411YBC7</accession>
<dbReference type="SUPFAM" id="SSF69118">
    <property type="entry name" value="AhpD-like"/>
    <property type="match status" value="1"/>
</dbReference>
<dbReference type="Gene3D" id="1.20.1290.10">
    <property type="entry name" value="AhpD-like"/>
    <property type="match status" value="1"/>
</dbReference>
<keyword evidence="5" id="KW-1185">Reference proteome</keyword>
<evidence type="ECO:0000256" key="2">
    <source>
        <dbReference type="SAM" id="Phobius"/>
    </source>
</evidence>
<dbReference type="KEGG" id="erz:ER308_02155"/>
<reference evidence="4 5" key="1">
    <citation type="submission" date="2019-01" db="EMBL/GenBank/DDBJ databases">
        <title>Egibacter rhizosphaerae EGI 80759T.</title>
        <authorList>
            <person name="Chen D.-D."/>
            <person name="Tian Y."/>
            <person name="Jiao J.-Y."/>
            <person name="Zhang X.-T."/>
            <person name="Zhang Y.-G."/>
            <person name="Zhang Y."/>
            <person name="Xiao M."/>
            <person name="Shu W.-S."/>
            <person name="Li W.-J."/>
        </authorList>
    </citation>
    <scope>NUCLEOTIDE SEQUENCE [LARGE SCALE GENOMIC DNA]</scope>
    <source>
        <strain evidence="4 5">EGI 80759</strain>
    </source>
</reference>
<keyword evidence="2" id="KW-0472">Membrane</keyword>
<feature type="transmembrane region" description="Helical" evidence="2">
    <location>
        <begin position="48"/>
        <end position="72"/>
    </location>
</feature>
<feature type="region of interest" description="Disordered" evidence="1">
    <location>
        <begin position="137"/>
        <end position="167"/>
    </location>
</feature>
<dbReference type="AlphaFoldDB" id="A0A411YBC7"/>
<keyword evidence="2" id="KW-0812">Transmembrane</keyword>
<sequence>MRWVRAGLAVLAVGQLVPGMWALAAPRHFYESFPGVGSAWVAADGPFNHHLVVDAGAGFAATGLVLAVAVWVASRAVRAVALAGYLVHAVPHLAYHVAHPPLPLGPVEQALTWLPLAGGVGLAVVLLLVMAVRSPPARASARPDSRPGAGPVPAPSRSGFSGGRISGIGGSPRNPLLRLGFIAARRRLGAIPEAWRVTARVPRVALARMAGDAAHQRTRLAPASVGAVAQLHAATLVECAFCVDIGTAAAVDAGVTREQIRDLPRWRDSDRYDDDQRLALSLADAMTATPAEVPGDLVDALVTRFGADATVELATAVGHENARARTNRALGVPPQGFAAAASCPLPERSPT</sequence>
<dbReference type="PANTHER" id="PTHR34846">
    <property type="entry name" value="4-CARBOXYMUCONOLACTONE DECARBOXYLASE FAMILY PROTEIN (AFU_ORTHOLOGUE AFUA_6G11590)"/>
    <property type="match status" value="1"/>
</dbReference>
<dbReference type="Proteomes" id="UP000291469">
    <property type="component" value="Chromosome"/>
</dbReference>
<dbReference type="InterPro" id="IPR029032">
    <property type="entry name" value="AhpD-like"/>
</dbReference>
<evidence type="ECO:0000313" key="4">
    <source>
        <dbReference type="EMBL" id="QBI18485.1"/>
    </source>
</evidence>
<dbReference type="Pfam" id="PF02627">
    <property type="entry name" value="CMD"/>
    <property type="match status" value="1"/>
</dbReference>
<dbReference type="GO" id="GO:0051920">
    <property type="term" value="F:peroxiredoxin activity"/>
    <property type="evidence" value="ECO:0007669"/>
    <property type="project" value="InterPro"/>
</dbReference>
<feature type="domain" description="Carboxymuconolactone decarboxylase-like" evidence="3">
    <location>
        <begin position="228"/>
        <end position="284"/>
    </location>
</feature>
<evidence type="ECO:0000259" key="3">
    <source>
        <dbReference type="Pfam" id="PF02627"/>
    </source>
</evidence>
<dbReference type="PANTHER" id="PTHR34846:SF10">
    <property type="entry name" value="CYTOPLASMIC PROTEIN"/>
    <property type="match status" value="1"/>
</dbReference>
<protein>
    <submittedName>
        <fullName evidence="4">Carboxymuconolactone decarboxylase family protein</fullName>
    </submittedName>
</protein>
<dbReference type="EMBL" id="CP036402">
    <property type="protein sequence ID" value="QBI18485.1"/>
    <property type="molecule type" value="Genomic_DNA"/>
</dbReference>
<feature type="transmembrane region" description="Helical" evidence="2">
    <location>
        <begin position="79"/>
        <end position="98"/>
    </location>
</feature>
<name>A0A411YBC7_9ACTN</name>